<dbReference type="AlphaFoldDB" id="A0A1X7EY65"/>
<dbReference type="Pfam" id="PF07282">
    <property type="entry name" value="Cas12f1-like_TNB"/>
    <property type="match status" value="1"/>
</dbReference>
<dbReference type="GO" id="GO:0032196">
    <property type="term" value="P:transposition"/>
    <property type="evidence" value="ECO:0007669"/>
    <property type="project" value="UniProtKB-KW"/>
</dbReference>
<evidence type="ECO:0000256" key="2">
    <source>
        <dbReference type="ARBA" id="ARBA00022578"/>
    </source>
</evidence>
<dbReference type="GO" id="GO:0003677">
    <property type="term" value="F:DNA binding"/>
    <property type="evidence" value="ECO:0007669"/>
    <property type="project" value="UniProtKB-KW"/>
</dbReference>
<feature type="domain" description="Probable transposase IS891/IS1136/IS1341" evidence="7">
    <location>
        <begin position="168"/>
        <end position="281"/>
    </location>
</feature>
<dbReference type="NCBIfam" id="NF040570">
    <property type="entry name" value="guided_TnpB"/>
    <property type="match status" value="1"/>
</dbReference>
<proteinExistence type="inferred from homology"/>
<dbReference type="InterPro" id="IPR001959">
    <property type="entry name" value="Transposase"/>
</dbReference>
<dbReference type="GO" id="GO:0006310">
    <property type="term" value="P:DNA recombination"/>
    <property type="evidence" value="ECO:0007669"/>
    <property type="project" value="UniProtKB-KW"/>
</dbReference>
<evidence type="ECO:0000256" key="6">
    <source>
        <dbReference type="ARBA" id="ARBA00023172"/>
    </source>
</evidence>
<dbReference type="InterPro" id="IPR021027">
    <property type="entry name" value="Transposase_put_HTH"/>
</dbReference>
<reference evidence="10 11" key="1">
    <citation type="submission" date="2017-04" db="EMBL/GenBank/DDBJ databases">
        <authorList>
            <person name="Afonso C.L."/>
            <person name="Miller P.J."/>
            <person name="Scott M.A."/>
            <person name="Spackman E."/>
            <person name="Goraichik I."/>
            <person name="Dimitrov K.M."/>
            <person name="Suarez D.L."/>
            <person name="Swayne D.E."/>
        </authorList>
    </citation>
    <scope>NUCLEOTIDE SEQUENCE [LARGE SCALE GENOMIC DNA]</scope>
    <source>
        <strain evidence="10 11">A2P</strain>
    </source>
</reference>
<dbReference type="InterPro" id="IPR010095">
    <property type="entry name" value="Cas12f1-like_TNB"/>
</dbReference>
<gene>
    <name evidence="10" type="ORF">SAMN02982917_2095</name>
</gene>
<dbReference type="OrthoDB" id="7867060at2"/>
<dbReference type="GO" id="GO:0046872">
    <property type="term" value="F:metal ion binding"/>
    <property type="evidence" value="ECO:0007669"/>
    <property type="project" value="UniProtKB-KW"/>
</dbReference>
<evidence type="ECO:0000313" key="11">
    <source>
        <dbReference type="Proteomes" id="UP000192936"/>
    </source>
</evidence>
<keyword evidence="4" id="KW-0862">Zinc</keyword>
<evidence type="ECO:0000259" key="8">
    <source>
        <dbReference type="Pfam" id="PF07282"/>
    </source>
</evidence>
<evidence type="ECO:0000259" key="7">
    <source>
        <dbReference type="Pfam" id="PF01385"/>
    </source>
</evidence>
<dbReference type="Pfam" id="PF12323">
    <property type="entry name" value="HTH_OrfB_IS605"/>
    <property type="match status" value="1"/>
</dbReference>
<evidence type="ECO:0000256" key="5">
    <source>
        <dbReference type="ARBA" id="ARBA00023125"/>
    </source>
</evidence>
<protein>
    <submittedName>
        <fullName evidence="10">Transposase</fullName>
    </submittedName>
</protein>
<name>A0A1X7EY65_9PROT</name>
<comment type="similarity">
    <text evidence="1">In the C-terminal section; belongs to the transposase 35 family.</text>
</comment>
<sequence>MLNRGYKFRLYATDEQESLFGQYAGVCRLVYNLALEQRRDWWRQVKANTGYNISYASQCRELTLLRAEFDWIAAVSIICQQQALRDLDKAFANFFAGRANHPTPRKRALNDAFRFNGRDCPWRKLNAKWAAVTLPKIGEVKVRLTRDIPGTVKNVTVTRDALGWHVVFSVEVEHDTPATFDPAVGIDRGVVHTLALSDGTFRDLPKERLNVLDQRARKQARALAKKTRGSNRRNAAHRALARTKAKAARLRLHWNHERSREIADRFGMVVLEDLKIGTMTASAKGTTAEPGRKVRQKAGLNRAILNNGWYQFECFLSYKLAERGGALHKVNPAYTSQACSVCGTIDKSSRESQATFHCGQCGHTANADTNAARNILRVGTQPAPRSAVGRPVKRKLKRVA</sequence>
<dbReference type="STRING" id="286727.SAMN02982917_2095"/>
<evidence type="ECO:0000259" key="9">
    <source>
        <dbReference type="Pfam" id="PF12323"/>
    </source>
</evidence>
<evidence type="ECO:0000256" key="3">
    <source>
        <dbReference type="ARBA" id="ARBA00022723"/>
    </source>
</evidence>
<organism evidence="10 11">
    <name type="scientific">Azospirillum oryzae</name>
    <dbReference type="NCBI Taxonomy" id="286727"/>
    <lineage>
        <taxon>Bacteria</taxon>
        <taxon>Pseudomonadati</taxon>
        <taxon>Pseudomonadota</taxon>
        <taxon>Alphaproteobacteria</taxon>
        <taxon>Rhodospirillales</taxon>
        <taxon>Azospirillaceae</taxon>
        <taxon>Azospirillum</taxon>
    </lineage>
</organism>
<keyword evidence="5" id="KW-0238">DNA-binding</keyword>
<accession>A0A1X7EY65</accession>
<dbReference type="Proteomes" id="UP000192936">
    <property type="component" value="Unassembled WGS sequence"/>
</dbReference>
<evidence type="ECO:0000313" key="10">
    <source>
        <dbReference type="EMBL" id="SMF42023.1"/>
    </source>
</evidence>
<evidence type="ECO:0000256" key="1">
    <source>
        <dbReference type="ARBA" id="ARBA00008761"/>
    </source>
</evidence>
<dbReference type="EMBL" id="FXAK01000004">
    <property type="protein sequence ID" value="SMF42023.1"/>
    <property type="molecule type" value="Genomic_DNA"/>
</dbReference>
<feature type="domain" description="Cas12f1-like TNB" evidence="8">
    <location>
        <begin position="309"/>
        <end position="375"/>
    </location>
</feature>
<dbReference type="Pfam" id="PF01385">
    <property type="entry name" value="OrfB_IS605"/>
    <property type="match status" value="1"/>
</dbReference>
<keyword evidence="2" id="KW-0815">Transposition</keyword>
<dbReference type="RefSeq" id="WP_085084967.1">
    <property type="nucleotide sequence ID" value="NZ_FXAK01000004.1"/>
</dbReference>
<feature type="domain" description="Transposase putative helix-turn-helix" evidence="9">
    <location>
        <begin position="1"/>
        <end position="44"/>
    </location>
</feature>
<evidence type="ECO:0000256" key="4">
    <source>
        <dbReference type="ARBA" id="ARBA00022833"/>
    </source>
</evidence>
<keyword evidence="6" id="KW-0233">DNA recombination</keyword>
<keyword evidence="3" id="KW-0479">Metal-binding</keyword>